<comment type="caution">
    <text evidence="13">The sequence shown here is derived from an EMBL/GenBank/DDBJ whole genome shotgun (WGS) entry which is preliminary data.</text>
</comment>
<dbReference type="InterPro" id="IPR014729">
    <property type="entry name" value="Rossmann-like_a/b/a_fold"/>
</dbReference>
<dbReference type="GO" id="GO:0004515">
    <property type="term" value="F:nicotinate-nucleotide adenylyltransferase activity"/>
    <property type="evidence" value="ECO:0007669"/>
    <property type="project" value="UniProtKB-UniRule"/>
</dbReference>
<dbReference type="EC" id="2.7.7.18" evidence="11"/>
<dbReference type="PATRIC" id="fig|69222.5.peg.4585"/>
<evidence type="ECO:0000313" key="14">
    <source>
        <dbReference type="Proteomes" id="UP000019918"/>
    </source>
</evidence>
<evidence type="ECO:0000256" key="7">
    <source>
        <dbReference type="ARBA" id="ARBA00022741"/>
    </source>
</evidence>
<dbReference type="PANTHER" id="PTHR39321">
    <property type="entry name" value="NICOTINATE-NUCLEOTIDE ADENYLYLTRANSFERASE-RELATED"/>
    <property type="match status" value="1"/>
</dbReference>
<proteinExistence type="inferred from homology"/>
<gene>
    <name evidence="11" type="primary">nadD</name>
    <name evidence="13" type="ORF">BG55_22470</name>
</gene>
<dbReference type="UniPathway" id="UPA00253">
    <property type="reaction ID" value="UER00332"/>
</dbReference>
<protein>
    <recommendedName>
        <fullName evidence="11">Probable nicotinate-nucleotide adenylyltransferase</fullName>
        <ecNumber evidence="11">2.7.7.18</ecNumber>
    </recommendedName>
    <alternativeName>
        <fullName evidence="11">Deamido-NAD(+) diphosphorylase</fullName>
    </alternativeName>
    <alternativeName>
        <fullName evidence="11">Deamido-NAD(+) pyrophosphorylase</fullName>
    </alternativeName>
    <alternativeName>
        <fullName evidence="11">Nicotinate mononucleotide adenylyltransferase</fullName>
        <shortName evidence="11">NaMN adenylyltransferase</shortName>
    </alternativeName>
</protein>
<evidence type="ECO:0000256" key="11">
    <source>
        <dbReference type="HAMAP-Rule" id="MF_00244"/>
    </source>
</evidence>
<evidence type="ECO:0000256" key="2">
    <source>
        <dbReference type="ARBA" id="ARBA00005019"/>
    </source>
</evidence>
<keyword evidence="8 11" id="KW-0067">ATP-binding</keyword>
<comment type="function">
    <text evidence="1 11">Catalyzes the reversible adenylation of nicotinate mononucleotide (NaMN) to nicotinic acid adenine dinucleotide (NaAD).</text>
</comment>
<dbReference type="AlphaFoldDB" id="A0A014N2E2"/>
<comment type="pathway">
    <text evidence="2 11">Cofactor biosynthesis; NAD(+) biosynthesis; deamido-NAD(+) from nicotinate D-ribonucleotide: step 1/1.</text>
</comment>
<dbReference type="FunFam" id="3.40.50.620:FF:000039">
    <property type="entry name" value="Probable nicotinate-nucleotide adenylyltransferase"/>
    <property type="match status" value="1"/>
</dbReference>
<dbReference type="InterPro" id="IPR004821">
    <property type="entry name" value="Cyt_trans-like"/>
</dbReference>
<dbReference type="GO" id="GO:0009435">
    <property type="term" value="P:NAD+ biosynthetic process"/>
    <property type="evidence" value="ECO:0007669"/>
    <property type="project" value="UniProtKB-UniRule"/>
</dbReference>
<dbReference type="NCBIfam" id="TIGR00482">
    <property type="entry name" value="nicotinate (nicotinamide) nucleotide adenylyltransferase"/>
    <property type="match status" value="1"/>
</dbReference>
<evidence type="ECO:0000256" key="3">
    <source>
        <dbReference type="ARBA" id="ARBA00009014"/>
    </source>
</evidence>
<dbReference type="NCBIfam" id="NF000839">
    <property type="entry name" value="PRK00071.1-1"/>
    <property type="match status" value="1"/>
</dbReference>
<accession>A0A014N2E2</accession>
<comment type="similarity">
    <text evidence="3 11">Belongs to the NadD family.</text>
</comment>
<evidence type="ECO:0000259" key="12">
    <source>
        <dbReference type="Pfam" id="PF01467"/>
    </source>
</evidence>
<dbReference type="SUPFAM" id="SSF52374">
    <property type="entry name" value="Nucleotidylyl transferase"/>
    <property type="match status" value="1"/>
</dbReference>
<evidence type="ECO:0000256" key="8">
    <source>
        <dbReference type="ARBA" id="ARBA00022840"/>
    </source>
</evidence>
<feature type="domain" description="Cytidyltransferase-like" evidence="12">
    <location>
        <begin position="11"/>
        <end position="191"/>
    </location>
</feature>
<comment type="catalytic activity">
    <reaction evidence="10 11">
        <text>nicotinate beta-D-ribonucleotide + ATP + H(+) = deamido-NAD(+) + diphosphate</text>
        <dbReference type="Rhea" id="RHEA:22860"/>
        <dbReference type="ChEBI" id="CHEBI:15378"/>
        <dbReference type="ChEBI" id="CHEBI:30616"/>
        <dbReference type="ChEBI" id="CHEBI:33019"/>
        <dbReference type="ChEBI" id="CHEBI:57502"/>
        <dbReference type="ChEBI" id="CHEBI:58437"/>
        <dbReference type="EC" id="2.7.7.18"/>
    </reaction>
</comment>
<dbReference type="EMBL" id="JFHN01000075">
    <property type="protein sequence ID" value="EXU73578.1"/>
    <property type="molecule type" value="Genomic_DNA"/>
</dbReference>
<name>A0A014N2E2_9GAMM</name>
<dbReference type="HAMAP" id="MF_00244">
    <property type="entry name" value="NaMN_adenylyltr"/>
    <property type="match status" value="1"/>
</dbReference>
<evidence type="ECO:0000256" key="5">
    <source>
        <dbReference type="ARBA" id="ARBA00022679"/>
    </source>
</evidence>
<keyword evidence="5 11" id="KW-0808">Transferase</keyword>
<evidence type="ECO:0000256" key="9">
    <source>
        <dbReference type="ARBA" id="ARBA00023027"/>
    </source>
</evidence>
<evidence type="ECO:0000256" key="1">
    <source>
        <dbReference type="ARBA" id="ARBA00002324"/>
    </source>
</evidence>
<evidence type="ECO:0000256" key="10">
    <source>
        <dbReference type="ARBA" id="ARBA00048721"/>
    </source>
</evidence>
<keyword evidence="4 11" id="KW-0662">Pyridine nucleotide biosynthesis</keyword>
<evidence type="ECO:0000256" key="6">
    <source>
        <dbReference type="ARBA" id="ARBA00022695"/>
    </source>
</evidence>
<dbReference type="NCBIfam" id="TIGR00125">
    <property type="entry name" value="cyt_tran_rel"/>
    <property type="match status" value="1"/>
</dbReference>
<evidence type="ECO:0000256" key="4">
    <source>
        <dbReference type="ARBA" id="ARBA00022642"/>
    </source>
</evidence>
<organism evidence="13 14">
    <name type="scientific">Erwinia mallotivora</name>
    <dbReference type="NCBI Taxonomy" id="69222"/>
    <lineage>
        <taxon>Bacteria</taxon>
        <taxon>Pseudomonadati</taxon>
        <taxon>Pseudomonadota</taxon>
        <taxon>Gammaproteobacteria</taxon>
        <taxon>Enterobacterales</taxon>
        <taxon>Erwiniaceae</taxon>
        <taxon>Erwinia</taxon>
    </lineage>
</organism>
<dbReference type="GO" id="GO:0005524">
    <property type="term" value="F:ATP binding"/>
    <property type="evidence" value="ECO:0007669"/>
    <property type="project" value="UniProtKB-KW"/>
</dbReference>
<keyword evidence="6 11" id="KW-0548">Nucleotidyltransferase</keyword>
<dbReference type="STRING" id="69222.BG55_22470"/>
<reference evidence="13 14" key="1">
    <citation type="submission" date="2014-02" db="EMBL/GenBank/DDBJ databases">
        <title>Draft genome of Erwinia mallotivora strain BT-MARDI, a papaya dieback pathogen.</title>
        <authorList>
            <person name="Redzuan R."/>
            <person name="Abu Bakar N."/>
            <person name="Badrun R."/>
            <person name="Mohd Raih M.F."/>
            <person name="Rozano L."/>
            <person name="Mat Amin N."/>
        </authorList>
    </citation>
    <scope>NUCLEOTIDE SEQUENCE [LARGE SCALE GENOMIC DNA]</scope>
    <source>
        <strain evidence="13 14">BT-MARDI</strain>
    </source>
</reference>
<dbReference type="CDD" id="cd02165">
    <property type="entry name" value="NMNAT"/>
    <property type="match status" value="1"/>
</dbReference>
<keyword evidence="9 11" id="KW-0520">NAD</keyword>
<dbReference type="Gene3D" id="3.40.50.620">
    <property type="entry name" value="HUPs"/>
    <property type="match status" value="1"/>
</dbReference>
<dbReference type="Proteomes" id="UP000019918">
    <property type="component" value="Unassembled WGS sequence"/>
</dbReference>
<keyword evidence="7 11" id="KW-0547">Nucleotide-binding</keyword>
<keyword evidence="14" id="KW-1185">Reference proteome</keyword>
<dbReference type="PANTHER" id="PTHR39321:SF3">
    <property type="entry name" value="PHOSPHOPANTETHEINE ADENYLYLTRANSFERASE"/>
    <property type="match status" value="1"/>
</dbReference>
<evidence type="ECO:0000313" key="13">
    <source>
        <dbReference type="EMBL" id="EXU73578.1"/>
    </source>
</evidence>
<dbReference type="InterPro" id="IPR005248">
    <property type="entry name" value="NadD/NMNAT"/>
</dbReference>
<dbReference type="Pfam" id="PF01467">
    <property type="entry name" value="CTP_transf_like"/>
    <property type="match status" value="1"/>
</dbReference>
<sequence length="220" mass="24657">MISDNRSLQALFGGTFDPIHYGHLKPAEALAKQLGLQKITLMPNNLPPHRPQPEASPAQRAAMLEQAIAGNPLFDVDLREMQRDTPSWTVETLAALRKERGNTQPLAFIIGQDSLLGLDKWHRWQALTDYCHLLVLRRPGYAEKMPTAELETWLQAHLTKDISRLHQSPAGCVYLAETSLLPVSATEIRARRHAGLPCDDLLPPAVIKWINQQGLYPQVK</sequence>